<organism evidence="5 6">
    <name type="scientific">Shewanella pneumatophori</name>
    <dbReference type="NCBI Taxonomy" id="314092"/>
    <lineage>
        <taxon>Bacteria</taxon>
        <taxon>Pseudomonadati</taxon>
        <taxon>Pseudomonadota</taxon>
        <taxon>Gammaproteobacteria</taxon>
        <taxon>Alteromonadales</taxon>
        <taxon>Shewanellaceae</taxon>
        <taxon>Shewanella</taxon>
    </lineage>
</organism>
<evidence type="ECO:0000256" key="3">
    <source>
        <dbReference type="SAM" id="Phobius"/>
    </source>
</evidence>
<dbReference type="NCBIfam" id="TIGR03505">
    <property type="entry name" value="FimV_core"/>
    <property type="match status" value="1"/>
</dbReference>
<evidence type="ECO:0000313" key="6">
    <source>
        <dbReference type="Proteomes" id="UP001139293"/>
    </source>
</evidence>
<feature type="region of interest" description="Disordered" evidence="2">
    <location>
        <begin position="319"/>
        <end position="347"/>
    </location>
</feature>
<comment type="caution">
    <text evidence="5">The sequence shown here is derived from an EMBL/GenBank/DDBJ whole genome shotgun (WGS) entry which is preliminary data.</text>
</comment>
<dbReference type="NCBIfam" id="TIGR03504">
    <property type="entry name" value="FimV_Cterm"/>
    <property type="match status" value="1"/>
</dbReference>
<accession>A0A9X1ZG44</accession>
<feature type="compositionally biased region" description="Basic and acidic residues" evidence="2">
    <location>
        <begin position="782"/>
        <end position="800"/>
    </location>
</feature>
<evidence type="ECO:0000256" key="1">
    <source>
        <dbReference type="SAM" id="Coils"/>
    </source>
</evidence>
<gene>
    <name evidence="5" type="ORF">L2740_11905</name>
</gene>
<feature type="compositionally biased region" description="Acidic residues" evidence="2">
    <location>
        <begin position="753"/>
        <end position="765"/>
    </location>
</feature>
<name>A0A9X1ZG44_9GAMM</name>
<feature type="region of interest" description="Disordered" evidence="2">
    <location>
        <begin position="469"/>
        <end position="489"/>
    </location>
</feature>
<feature type="compositionally biased region" description="Acidic residues" evidence="2">
    <location>
        <begin position="731"/>
        <end position="743"/>
    </location>
</feature>
<feature type="coiled-coil region" evidence="1">
    <location>
        <begin position="181"/>
        <end position="271"/>
    </location>
</feature>
<keyword evidence="3" id="KW-0472">Membrane</keyword>
<feature type="compositionally biased region" description="Polar residues" evidence="2">
    <location>
        <begin position="849"/>
        <end position="870"/>
    </location>
</feature>
<keyword evidence="3" id="KW-1133">Transmembrane helix</keyword>
<sequence length="1074" mass="115408">MNFRTSYLVGLIATGIVAIAAPSIHSATAAEPLKITGPDGQVKSNIQTNAQVNQSDPQGVRQYGPTTSADTFWSIAQAVKPDNSVTVYQVMSALFDANPHAFSSKNYNSLERGMILLVPSKSVMQQTPAADAKARAENNDQRWSSSSVVTQPSTPAKAAPKPVIAANTVSPNSSSKSNPLIAELSEEVKSLTAQVESIQAKNLELTDELARASDEIVVGSSDTAAFQDEISQLKQENALLKQALQEAKAETAALEQEIQVSQQQMAKATESQNEPTSNLWRTIMDNPLLLVLGAVLPAIIVIGIFWLFLRRKKEPVAQDSTAEQQVENSASDADKPVNNAEPTADDADDMAVHLDTDSGADDLPLKEIAAVGAAGIAAGAVAHEQDIVVEDSQDDGQSLDDLWAEAMGEQDQADSLDGFDTNSSTDDDLDSLLAGFDEPETQAQDSVIGDDEVNTDDDLDALLAGFDEPEAQAQDTVTGGDAVNSDNDDLDALLAGFDEPETQAQDTVTGDDAVNTDDDDLDALLAGFDEPEAQAQDTVTGDDAVNSDDDLDSLFAGFDEPETQAQDTVTGDDAVNTDDDDLDALLVGFDEPEAQAQDTVTDDDAVNTDDELEALLASLENDSNDAGSQQDIDSLSDEMAAELALGFEIAAELEDEDSTEQQKLDSELDSEIDALLAEFDMPSDSDSPEITGGLEHTDTAEETTKFDPNESDDLELATTENTLEPVTELVPELEPETETETETETQSFTAEASDSDLSSDVESIDFDNINFSSADQDSETVDSDKHGSENEQDFLTRELQEAAAQQEQVELAKQADIDAFLAPKTEFESTEASQVSEKESGFFDDLKADNQTTDNSLDWESISAPLSTSTDNEIGLVNDDSFKEKENNLEALNSDFDLDIAAATELTDEELLSNLAQAGDVEDSSLDLSDDSFTLDSDSKMTVDEALAALDAEEYVEHKPSDEATEQQDLSNFQRDNGFIDIDMLLSEADEDNGETDLYKQFDVDMGELNSLMGNSSMVDVDDEENSVNAKLDLARAYIEIDDNDSARALLKEVELDGNDRQQAEAVGLLKELV</sequence>
<keyword evidence="1" id="KW-0175">Coiled coil</keyword>
<feature type="region of interest" description="Disordered" evidence="2">
    <location>
        <begin position="410"/>
        <end position="432"/>
    </location>
</feature>
<feature type="compositionally biased region" description="Low complexity" evidence="2">
    <location>
        <begin position="144"/>
        <end position="162"/>
    </location>
</feature>
<reference evidence="5" key="1">
    <citation type="submission" date="2022-01" db="EMBL/GenBank/DDBJ databases">
        <title>Whole genome-based taxonomy of the Shewanellaceae.</title>
        <authorList>
            <person name="Martin-Rodriguez A.J."/>
        </authorList>
    </citation>
    <scope>NUCLEOTIDE SEQUENCE</scope>
    <source>
        <strain evidence="5">KCTC 23973</strain>
    </source>
</reference>
<feature type="region of interest" description="Disordered" evidence="2">
    <location>
        <begin position="529"/>
        <end position="575"/>
    </location>
</feature>
<feature type="region of interest" description="Disordered" evidence="2">
    <location>
        <begin position="498"/>
        <end position="517"/>
    </location>
</feature>
<dbReference type="InterPro" id="IPR020012">
    <property type="entry name" value="LysM_FimV"/>
</dbReference>
<dbReference type="AlphaFoldDB" id="A0A9X1ZG44"/>
<proteinExistence type="predicted"/>
<keyword evidence="3" id="KW-0812">Transmembrane</keyword>
<dbReference type="RefSeq" id="WP_248950422.1">
    <property type="nucleotide sequence ID" value="NZ_JAKILB010000006.1"/>
</dbReference>
<evidence type="ECO:0000256" key="2">
    <source>
        <dbReference type="SAM" id="MobiDB-lite"/>
    </source>
</evidence>
<evidence type="ECO:0000313" key="5">
    <source>
        <dbReference type="EMBL" id="MCL1139245.1"/>
    </source>
</evidence>
<keyword evidence="4" id="KW-0732">Signal</keyword>
<dbReference type="Gene3D" id="1.20.58.2200">
    <property type="match status" value="1"/>
</dbReference>
<keyword evidence="6" id="KW-1185">Reference proteome</keyword>
<dbReference type="InterPro" id="IPR038440">
    <property type="entry name" value="FimV_C_sf"/>
</dbReference>
<feature type="region of interest" description="Disordered" evidence="2">
    <location>
        <begin position="127"/>
        <end position="162"/>
    </location>
</feature>
<protein>
    <submittedName>
        <fullName evidence="5">Pilus assembly protein FimV</fullName>
    </submittedName>
</protein>
<feature type="transmembrane region" description="Helical" evidence="3">
    <location>
        <begin position="288"/>
        <end position="309"/>
    </location>
</feature>
<evidence type="ECO:0000256" key="4">
    <source>
        <dbReference type="SAM" id="SignalP"/>
    </source>
</evidence>
<feature type="compositionally biased region" description="Basic and acidic residues" evidence="2">
    <location>
        <begin position="836"/>
        <end position="848"/>
    </location>
</feature>
<feature type="region of interest" description="Disordered" evidence="2">
    <location>
        <begin position="825"/>
        <end position="870"/>
    </location>
</feature>
<feature type="compositionally biased region" description="Low complexity" evidence="2">
    <location>
        <begin position="801"/>
        <end position="810"/>
    </location>
</feature>
<dbReference type="Proteomes" id="UP001139293">
    <property type="component" value="Unassembled WGS sequence"/>
</dbReference>
<feature type="chain" id="PRO_5040916067" evidence="4">
    <location>
        <begin position="21"/>
        <end position="1074"/>
    </location>
</feature>
<feature type="region of interest" description="Disordered" evidence="2">
    <location>
        <begin position="680"/>
        <end position="810"/>
    </location>
</feature>
<dbReference type="InterPro" id="IPR020011">
    <property type="entry name" value="FimV_C"/>
</dbReference>
<dbReference type="EMBL" id="JAKILB010000006">
    <property type="protein sequence ID" value="MCL1139245.1"/>
    <property type="molecule type" value="Genomic_DNA"/>
</dbReference>
<feature type="compositionally biased region" description="Polar residues" evidence="2">
    <location>
        <begin position="319"/>
        <end position="331"/>
    </location>
</feature>
<feature type="signal peptide" evidence="4">
    <location>
        <begin position="1"/>
        <end position="20"/>
    </location>
</feature>
<feature type="compositionally biased region" description="Basic and acidic residues" evidence="2">
    <location>
        <begin position="695"/>
        <end position="708"/>
    </location>
</feature>